<keyword evidence="2" id="KW-1185">Reference proteome</keyword>
<proteinExistence type="predicted"/>
<organism evidence="1 2">
    <name type="scientific">Xanthocytophaga agilis</name>
    <dbReference type="NCBI Taxonomy" id="3048010"/>
    <lineage>
        <taxon>Bacteria</taxon>
        <taxon>Pseudomonadati</taxon>
        <taxon>Bacteroidota</taxon>
        <taxon>Cytophagia</taxon>
        <taxon>Cytophagales</taxon>
        <taxon>Rhodocytophagaceae</taxon>
        <taxon>Xanthocytophaga</taxon>
    </lineage>
</organism>
<dbReference type="EMBL" id="JASJOU010000002">
    <property type="protein sequence ID" value="MDJ1500887.1"/>
    <property type="molecule type" value="Genomic_DNA"/>
</dbReference>
<comment type="caution">
    <text evidence="1">The sequence shown here is derived from an EMBL/GenBank/DDBJ whole genome shotgun (WGS) entry which is preliminary data.</text>
</comment>
<dbReference type="Proteomes" id="UP001232063">
    <property type="component" value="Unassembled WGS sequence"/>
</dbReference>
<dbReference type="RefSeq" id="WP_314510412.1">
    <property type="nucleotide sequence ID" value="NZ_JASJOU010000002.1"/>
</dbReference>
<reference evidence="1" key="1">
    <citation type="submission" date="2023-05" db="EMBL/GenBank/DDBJ databases">
        <authorList>
            <person name="Zhang X."/>
        </authorList>
    </citation>
    <scope>NUCLEOTIDE SEQUENCE</scope>
    <source>
        <strain evidence="1">BD1B2-1</strain>
    </source>
</reference>
<dbReference type="AlphaFoldDB" id="A0AAE3R558"/>
<sequence length="250" mass="29411">MPRYHSNTIAIRKYRSEYYRLRKQEARMNHELFRMKNRIKHLAEDEKQSIANHTLLTKLLAHAEQQKAELEAQPASKERDKQLKKAEKDLKDVRVKYKRTDLHLAVIDQKKDKDNAAKYILKEAKRDDVTIRIEAAYEAWQKFEQLEQQENADFEAYVLQQQAQVTMEVKSLTQEVPYLPKTPLSEVQTSARFIAYVYPAKTQRLVAEHYQTCAYQHHKQEQICDSFVMTPNSGEVIQKGNTLIPNNSFT</sequence>
<gene>
    <name evidence="1" type="ORF">QNI22_09520</name>
</gene>
<evidence type="ECO:0000313" key="2">
    <source>
        <dbReference type="Proteomes" id="UP001232063"/>
    </source>
</evidence>
<accession>A0AAE3R558</accession>
<evidence type="ECO:0000313" key="1">
    <source>
        <dbReference type="EMBL" id="MDJ1500887.1"/>
    </source>
</evidence>
<name>A0AAE3R558_9BACT</name>
<protein>
    <submittedName>
        <fullName evidence="1">Uncharacterized protein</fullName>
    </submittedName>
</protein>